<keyword evidence="8" id="KW-0539">Nucleus</keyword>
<keyword evidence="17" id="KW-1185">Reference proteome</keyword>
<organism evidence="16 17">
    <name type="scientific">Cirrhinus molitorella</name>
    <name type="common">mud carp</name>
    <dbReference type="NCBI Taxonomy" id="172907"/>
    <lineage>
        <taxon>Eukaryota</taxon>
        <taxon>Metazoa</taxon>
        <taxon>Chordata</taxon>
        <taxon>Craniata</taxon>
        <taxon>Vertebrata</taxon>
        <taxon>Euteleostomi</taxon>
        <taxon>Actinopterygii</taxon>
        <taxon>Neopterygii</taxon>
        <taxon>Teleostei</taxon>
        <taxon>Ostariophysi</taxon>
        <taxon>Cypriniformes</taxon>
        <taxon>Cyprinidae</taxon>
        <taxon>Labeoninae</taxon>
        <taxon>Labeonini</taxon>
        <taxon>Cirrhinus</taxon>
    </lineage>
</organism>
<reference evidence="16 17" key="1">
    <citation type="submission" date="2023-09" db="EMBL/GenBank/DDBJ databases">
        <authorList>
            <person name="Wang M."/>
        </authorList>
    </citation>
    <scope>NUCLEOTIDE SEQUENCE [LARGE SCALE GENOMIC DNA]</scope>
    <source>
        <strain evidence="16">GT-2023</strain>
        <tissue evidence="16">Liver</tissue>
    </source>
</reference>
<dbReference type="Pfam" id="PF21335">
    <property type="entry name" value="ATPD_C_metazoa"/>
    <property type="match status" value="1"/>
</dbReference>
<feature type="domain" description="Ubiquitin-like" evidence="15">
    <location>
        <begin position="302"/>
        <end position="376"/>
    </location>
</feature>
<evidence type="ECO:0000256" key="9">
    <source>
        <dbReference type="ARBA" id="ARBA00023310"/>
    </source>
</evidence>
<evidence type="ECO:0000256" key="6">
    <source>
        <dbReference type="ARBA" id="ARBA00023136"/>
    </source>
</evidence>
<evidence type="ECO:0000256" key="11">
    <source>
        <dbReference type="ARBA" id="ARBA00056834"/>
    </source>
</evidence>
<evidence type="ECO:0000256" key="3">
    <source>
        <dbReference type="ARBA" id="ARBA00005712"/>
    </source>
</evidence>
<comment type="function">
    <text evidence="11">Subunit delta, of the mitochondrial membrane ATP synthase complex (F(1)F(0) ATP synthase or Complex V) that produces ATP from ADP in the presence of a proton gradient across the membrane which is generated by electron transport complexes of the respiratory chain. ATP synthase complex consist of a soluble F(1) head domain - the catalytic core - and a membrane F(1) domain - the membrane proton channel. These two domains are linked by a central stalk rotating inside the F(1) region and a stationary peripheral stalk. During catalysis, ATP synthesis in the catalytic domain of F(1) is coupled via a rotary mechanism of the central stalk subunits to proton translocation. In vivo, can only synthesize ATP although its ATP hydrolase activity can be activated artificially in vitro. With the central stalk subunit gamma, is essential for the biogenesis of F(1) catalytic part of the ATP synthase complex namely in the formation of F1 assembly intermediate.</text>
</comment>
<name>A0ABR3LEM2_9TELE</name>
<evidence type="ECO:0000256" key="1">
    <source>
        <dbReference type="ARBA" id="ARBA00004123"/>
    </source>
</evidence>
<sequence>MMAARFLLRRAVPALRHVRCYADAPTAQMSFTFASPTQVFFKEANVKQIDVPTLTGAFGILPAHVPTLQVLRPGIVTVFNDDGSSTKYFVSSGSVTVNADSSVQLLAEEAVTLDSLDLATAKANLEKAQSELGGVSDEAARAEVLISIEANEAIVKALDIRGFRLSGGCEILHAGWEWAQRPDAAAYTDIRTSADPRPVLQLLELTKAGVPRKAAGLRLTVMFVAVLRSTDQSVTFQKGEVVKSVHWERGGKLVEDSETLSRNFEVLAIIIGYRMDQHPSARSCSSRGAAPSCESVSGEPPMNLYIHSTTGTRFELSLPAEETVEGLKRRLSQRLKVPKERLALLHKETRLSSGKLQDLGITDGSKLTLVPTVEAGLMSQASRPEQSVMQALESLTETQVSDFLSGRSPLTLALRVGDHMMFVQLQLAAQHSGGPQLQHRHLISRGSSEGTTGQSHAASGSASGMTRVSHNPHPHHPHPHPHHQNTTLPSNPVAFPPSPSIPSVPPMYPTSASGHCSPPPHPSQLPGSFLHSQQPSSACPTSPSSPSPAATCPELTTGPCLAQANCQAKTSGNCNTPSRSRKPGAIIESFVNHAPGVFSGTFSGTLHPNCQDSTGRPRRDIGTILQILNDLLSATRHYQGMPPSLTQLRYQTQCNSPSSPMPSPPPSPPHTPVLSGLPTAVPSEIQPTLHPLVQCQSQIRMCKPPGDRLRQTENRATRCKVERLQLLMQQKRLRRKARRDSRAPYHWLPNRKAGRSNSNSSMSSEGSLDLDFEDSVWKPDVKADMKSEFIMA</sequence>
<dbReference type="Gene3D" id="3.10.20.90">
    <property type="entry name" value="Phosphatidylinositol 3-kinase Catalytic Subunit, Chain A, domain 1"/>
    <property type="match status" value="1"/>
</dbReference>
<dbReference type="EMBL" id="JAYMGO010000022">
    <property type="protein sequence ID" value="KAL1251344.1"/>
    <property type="molecule type" value="Genomic_DNA"/>
</dbReference>
<dbReference type="NCBIfam" id="TIGR01216">
    <property type="entry name" value="ATP_synt_epsi"/>
    <property type="match status" value="1"/>
</dbReference>
<dbReference type="InterPro" id="IPR036794">
    <property type="entry name" value="ATP_F1_dsu/esu_C_sf"/>
</dbReference>
<dbReference type="HAMAP" id="MF_00530">
    <property type="entry name" value="ATP_synth_epsil_bac"/>
    <property type="match status" value="1"/>
</dbReference>
<dbReference type="InterPro" id="IPR048937">
    <property type="entry name" value="ATPD_C_metazoa"/>
</dbReference>
<dbReference type="PANTHER" id="PTHR23010:SF1">
    <property type="entry name" value="MIDNOLIN"/>
    <property type="match status" value="1"/>
</dbReference>
<keyword evidence="6" id="KW-0472">Membrane</keyword>
<comment type="subunit">
    <text evidence="12">Component of the ATP synthase complex composed at least of ATP5F1A/subunit alpha, ATP5F1B/subunit beta, ATP5MC1/subunit c (homooctomer), MT-ATP6/subunit a, MT-ATP8/subunit 8, ATP5ME/subunit e, ATP5MF/subunit f, ATP5MG/subunit g, ATP5MK/subunit k, ATP5MJ/subunit j, ATP5F1C/subunit gamma, ATP5F1D/subunit delta, ATP5F1E/subunit epsilon, ATP5PF/subunit F6, ATP5PB/subunit b, ATP5PD/subunit d, ATP5PO/subunit OSCP. ATP synthase complex consists of a soluble F(1) head domain (subunits alpha(3) and beta(3)) - the catalytic core - and a membrane F(0) domain - the membrane proton channel (subunits c, a, 8, e, f, g, k and j). These two domains are linked by a central stalk (subunits gamma, delta, and epsilon) rotating inside the F1 region and a stationary peripheral stalk (subunits F6, b, d, and OSCP). Component of a complex composed at least by ATPIF1, ATP5F1A, ATP5F1B, ATP5F1C AND ATP5F1E.</text>
</comment>
<comment type="caution">
    <text evidence="16">The sequence shown here is derived from an EMBL/GenBank/DDBJ whole genome shotgun (WGS) entry which is preliminary data.</text>
</comment>
<evidence type="ECO:0000256" key="2">
    <source>
        <dbReference type="ARBA" id="ARBA00004370"/>
    </source>
</evidence>
<dbReference type="Pfam" id="PF00240">
    <property type="entry name" value="ubiquitin"/>
    <property type="match status" value="1"/>
</dbReference>
<evidence type="ECO:0000256" key="8">
    <source>
        <dbReference type="ARBA" id="ARBA00023242"/>
    </source>
</evidence>
<dbReference type="SUPFAM" id="SSF51344">
    <property type="entry name" value="Epsilon subunit of F1F0-ATP synthase N-terminal domain"/>
    <property type="match status" value="1"/>
</dbReference>
<comment type="similarity">
    <text evidence="3">Belongs to the ATPase epsilon chain family.</text>
</comment>
<protein>
    <recommendedName>
        <fullName evidence="13">ATP synthase F(1) complex subunit delta, mitochondrial</fullName>
    </recommendedName>
    <alternativeName>
        <fullName evidence="10">ATP synthase F1 subunit delta</fullName>
    </alternativeName>
</protein>
<proteinExistence type="inferred from homology"/>
<dbReference type="Gene3D" id="2.60.15.10">
    <property type="entry name" value="F0F1 ATP synthase delta/epsilon subunit, N-terminal"/>
    <property type="match status" value="1"/>
</dbReference>
<evidence type="ECO:0000256" key="4">
    <source>
        <dbReference type="ARBA" id="ARBA00022448"/>
    </source>
</evidence>
<feature type="region of interest" description="Disordered" evidence="14">
    <location>
        <begin position="445"/>
        <end position="552"/>
    </location>
</feature>
<accession>A0ABR3LEM2</accession>
<feature type="compositionally biased region" description="Low complexity" evidence="14">
    <location>
        <begin position="532"/>
        <end position="552"/>
    </location>
</feature>
<evidence type="ECO:0000256" key="13">
    <source>
        <dbReference type="ARBA" id="ARBA00070799"/>
    </source>
</evidence>
<evidence type="ECO:0000256" key="12">
    <source>
        <dbReference type="ARBA" id="ARBA00062932"/>
    </source>
</evidence>
<keyword evidence="5" id="KW-0406">Ion transport</keyword>
<dbReference type="SUPFAM" id="SSF54236">
    <property type="entry name" value="Ubiquitin-like"/>
    <property type="match status" value="1"/>
</dbReference>
<dbReference type="SUPFAM" id="SSF46604">
    <property type="entry name" value="Epsilon subunit of F1F0-ATP synthase C-terminal domain"/>
    <property type="match status" value="1"/>
</dbReference>
<dbReference type="Pfam" id="PF02823">
    <property type="entry name" value="ATP-synt_DE_N"/>
    <property type="match status" value="1"/>
</dbReference>
<dbReference type="PANTHER" id="PTHR23010">
    <property type="entry name" value="MIDNOLIN"/>
    <property type="match status" value="1"/>
</dbReference>
<keyword evidence="7" id="KW-0139">CF(1)</keyword>
<evidence type="ECO:0000256" key="7">
    <source>
        <dbReference type="ARBA" id="ARBA00023196"/>
    </source>
</evidence>
<dbReference type="InterPro" id="IPR029071">
    <property type="entry name" value="Ubiquitin-like_domsf"/>
</dbReference>
<dbReference type="InterPro" id="IPR001469">
    <property type="entry name" value="ATP_synth_F1_dsu/esu"/>
</dbReference>
<evidence type="ECO:0000256" key="5">
    <source>
        <dbReference type="ARBA" id="ARBA00023065"/>
    </source>
</evidence>
<feature type="compositionally biased region" description="Pro residues" evidence="14">
    <location>
        <begin position="494"/>
        <end position="508"/>
    </location>
</feature>
<dbReference type="CDD" id="cd12152">
    <property type="entry name" value="F1-ATPase_delta"/>
    <property type="match status" value="1"/>
</dbReference>
<dbReference type="InterPro" id="IPR000626">
    <property type="entry name" value="Ubiquitin-like_dom"/>
</dbReference>
<evidence type="ECO:0000256" key="10">
    <source>
        <dbReference type="ARBA" id="ARBA00032372"/>
    </source>
</evidence>
<keyword evidence="9" id="KW-0066">ATP synthesis</keyword>
<dbReference type="InterPro" id="IPR036771">
    <property type="entry name" value="ATPsynth_dsu/esu_N"/>
</dbReference>
<dbReference type="CDD" id="cd01804">
    <property type="entry name" value="Ubl_midnolin"/>
    <property type="match status" value="1"/>
</dbReference>
<feature type="region of interest" description="Disordered" evidence="14">
    <location>
        <begin position="652"/>
        <end position="674"/>
    </location>
</feature>
<evidence type="ECO:0000256" key="14">
    <source>
        <dbReference type="SAM" id="MobiDB-lite"/>
    </source>
</evidence>
<dbReference type="InterPro" id="IPR020546">
    <property type="entry name" value="ATP_synth_F1_dsu/esu_N"/>
</dbReference>
<feature type="region of interest" description="Disordered" evidence="14">
    <location>
        <begin position="731"/>
        <end position="768"/>
    </location>
</feature>
<dbReference type="Proteomes" id="UP001558613">
    <property type="component" value="Unassembled WGS sequence"/>
</dbReference>
<keyword evidence="4" id="KW-0813">Transport</keyword>
<comment type="subcellular location">
    <subcellularLocation>
        <location evidence="2">Membrane</location>
    </subcellularLocation>
    <subcellularLocation>
        <location evidence="1">Nucleus</location>
    </subcellularLocation>
</comment>
<dbReference type="Gene3D" id="1.20.5.440">
    <property type="entry name" value="ATP synthase delta/epsilon subunit, C-terminal domain"/>
    <property type="match status" value="1"/>
</dbReference>
<gene>
    <name evidence="16" type="ORF">QQF64_019140</name>
</gene>
<dbReference type="InterPro" id="IPR039336">
    <property type="entry name" value="Midnolin"/>
</dbReference>
<evidence type="ECO:0000259" key="15">
    <source>
        <dbReference type="PROSITE" id="PS50053"/>
    </source>
</evidence>
<dbReference type="SMART" id="SM00213">
    <property type="entry name" value="UBQ"/>
    <property type="match status" value="1"/>
</dbReference>
<dbReference type="PROSITE" id="PS50053">
    <property type="entry name" value="UBIQUITIN_2"/>
    <property type="match status" value="1"/>
</dbReference>
<feature type="compositionally biased region" description="Basic residues" evidence="14">
    <location>
        <begin position="470"/>
        <end position="483"/>
    </location>
</feature>
<evidence type="ECO:0000313" key="17">
    <source>
        <dbReference type="Proteomes" id="UP001558613"/>
    </source>
</evidence>
<feature type="compositionally biased region" description="Low complexity" evidence="14">
    <location>
        <begin position="450"/>
        <end position="466"/>
    </location>
</feature>
<feature type="compositionally biased region" description="Pro residues" evidence="14">
    <location>
        <begin position="659"/>
        <end position="671"/>
    </location>
</feature>
<evidence type="ECO:0000313" key="16">
    <source>
        <dbReference type="EMBL" id="KAL1251344.1"/>
    </source>
</evidence>